<reference evidence="1 2" key="1">
    <citation type="submission" date="2020-07" db="EMBL/GenBank/DDBJ databases">
        <title>Bacterium isolated from marine sediment.</title>
        <authorList>
            <person name="Shang D."/>
            <person name="Du Z.-J."/>
        </authorList>
    </citation>
    <scope>NUCLEOTIDE SEQUENCE [LARGE SCALE GENOMIC DNA]</scope>
    <source>
        <strain evidence="1 2">S7007</strain>
    </source>
</reference>
<gene>
    <name evidence="1" type="ORF">H3Z83_04360</name>
</gene>
<organism evidence="1 2">
    <name type="scientific">Tenacibaculum pelagium</name>
    <dbReference type="NCBI Taxonomy" id="2759527"/>
    <lineage>
        <taxon>Bacteria</taxon>
        <taxon>Pseudomonadati</taxon>
        <taxon>Bacteroidota</taxon>
        <taxon>Flavobacteriia</taxon>
        <taxon>Flavobacteriales</taxon>
        <taxon>Flavobacteriaceae</taxon>
        <taxon>Tenacibaculum</taxon>
    </lineage>
</organism>
<dbReference type="AlphaFoldDB" id="A0A839AMQ5"/>
<evidence type="ECO:0000313" key="2">
    <source>
        <dbReference type="Proteomes" id="UP000563906"/>
    </source>
</evidence>
<name>A0A839AMQ5_9FLAO</name>
<dbReference type="RefSeq" id="WP_182124238.1">
    <property type="nucleotide sequence ID" value="NZ_JACGLS010000001.1"/>
</dbReference>
<sequence>MKKILLPLIFLTTLISSCSSNEGEIVKSKETLSNYKISFVSGDEFTHYFDGDKGIRTKNKDNFDITTFEYNNDKLNNHSTFRSNNSINESYTFVYDTDGNITSTKEIGVYSSLNQSDVYTREFTYNNNSIISKVPHELFTDKKYIIEIKLNDTGLIEEFSKKDSESNELSAQFNFSYDENENCTTVIKKVNFGGTIYESTVNNTYDNKINPLYKHYRSNYIPYLIIYGKSSLFGNDITSLVRTFGKNNITATNDVYFEYEYNNNDYPTSNSVKQKGTNTLSYTTEFNYN</sequence>
<dbReference type="EMBL" id="JACGLS010000001">
    <property type="protein sequence ID" value="MBA6155756.1"/>
    <property type="molecule type" value="Genomic_DNA"/>
</dbReference>
<dbReference type="PROSITE" id="PS51257">
    <property type="entry name" value="PROKAR_LIPOPROTEIN"/>
    <property type="match status" value="1"/>
</dbReference>
<keyword evidence="2" id="KW-1185">Reference proteome</keyword>
<dbReference type="Proteomes" id="UP000563906">
    <property type="component" value="Unassembled WGS sequence"/>
</dbReference>
<comment type="caution">
    <text evidence="1">The sequence shown here is derived from an EMBL/GenBank/DDBJ whole genome shotgun (WGS) entry which is preliminary data.</text>
</comment>
<protein>
    <recommendedName>
        <fullName evidence="3">DUF4595 domain-containing protein</fullName>
    </recommendedName>
</protein>
<proteinExistence type="predicted"/>
<evidence type="ECO:0000313" key="1">
    <source>
        <dbReference type="EMBL" id="MBA6155756.1"/>
    </source>
</evidence>
<evidence type="ECO:0008006" key="3">
    <source>
        <dbReference type="Google" id="ProtNLM"/>
    </source>
</evidence>
<accession>A0A839AMQ5</accession>